<dbReference type="Proteomes" id="UP000694544">
    <property type="component" value="Unplaced"/>
</dbReference>
<feature type="compositionally biased region" description="Basic and acidic residues" evidence="1">
    <location>
        <begin position="80"/>
        <end position="92"/>
    </location>
</feature>
<proteinExistence type="predicted"/>
<accession>A0A8C6DUK3</accession>
<organism evidence="2 3">
    <name type="scientific">Moschus moschiferus</name>
    <name type="common">Siberian musk deer</name>
    <name type="synonym">Moschus sibiricus</name>
    <dbReference type="NCBI Taxonomy" id="68415"/>
    <lineage>
        <taxon>Eukaryota</taxon>
        <taxon>Metazoa</taxon>
        <taxon>Chordata</taxon>
        <taxon>Craniata</taxon>
        <taxon>Vertebrata</taxon>
        <taxon>Euteleostomi</taxon>
        <taxon>Mammalia</taxon>
        <taxon>Eutheria</taxon>
        <taxon>Laurasiatheria</taxon>
        <taxon>Artiodactyla</taxon>
        <taxon>Ruminantia</taxon>
        <taxon>Pecora</taxon>
        <taxon>Moschidae</taxon>
        <taxon>Moschus</taxon>
    </lineage>
</organism>
<dbReference type="GeneTree" id="ENSGT01000000221368"/>
<sequence length="92" mass="10262">MAGLSLMPSWITQLPGRQLWHLLPHGFWAWGPGKGTVKVLLGRLCPRPEEAWRASGCTGCCLVSRPLGTEIPPPPGLRYPRPEKMHPRDLLM</sequence>
<reference evidence="2" key="2">
    <citation type="submission" date="2025-09" db="UniProtKB">
        <authorList>
            <consortium name="Ensembl"/>
        </authorList>
    </citation>
    <scope>IDENTIFICATION</scope>
</reference>
<keyword evidence="3" id="KW-1185">Reference proteome</keyword>
<feature type="region of interest" description="Disordered" evidence="1">
    <location>
        <begin position="72"/>
        <end position="92"/>
    </location>
</feature>
<protein>
    <submittedName>
        <fullName evidence="2">Uncharacterized protein</fullName>
    </submittedName>
</protein>
<evidence type="ECO:0000313" key="2">
    <source>
        <dbReference type="Ensembl" id="ENSMMSP00000020680.1"/>
    </source>
</evidence>
<evidence type="ECO:0000256" key="1">
    <source>
        <dbReference type="SAM" id="MobiDB-lite"/>
    </source>
</evidence>
<evidence type="ECO:0000313" key="3">
    <source>
        <dbReference type="Proteomes" id="UP000694544"/>
    </source>
</evidence>
<reference evidence="2" key="1">
    <citation type="submission" date="2025-08" db="UniProtKB">
        <authorList>
            <consortium name="Ensembl"/>
        </authorList>
    </citation>
    <scope>IDENTIFICATION</scope>
</reference>
<dbReference type="AlphaFoldDB" id="A0A8C6DUK3"/>
<name>A0A8C6DUK3_MOSMO</name>
<dbReference type="Ensembl" id="ENSMMST00000022826.1">
    <property type="protein sequence ID" value="ENSMMSP00000020680.1"/>
    <property type="gene ID" value="ENSMMSG00000015547.1"/>
</dbReference>